<keyword evidence="7 10" id="KW-0472">Membrane</keyword>
<evidence type="ECO:0000256" key="4">
    <source>
        <dbReference type="ARBA" id="ARBA00022692"/>
    </source>
</evidence>
<feature type="transmembrane region" description="Helical" evidence="10">
    <location>
        <begin position="194"/>
        <end position="213"/>
    </location>
</feature>
<keyword evidence="12" id="KW-1185">Reference proteome</keyword>
<dbReference type="Gene3D" id="1.20.1080.10">
    <property type="entry name" value="Glycerol uptake facilitator protein"/>
    <property type="match status" value="1"/>
</dbReference>
<dbReference type="SUPFAM" id="SSF81338">
    <property type="entry name" value="Aquaporin-like"/>
    <property type="match status" value="1"/>
</dbReference>
<evidence type="ECO:0000256" key="10">
    <source>
        <dbReference type="SAM" id="Phobius"/>
    </source>
</evidence>
<dbReference type="FunFam" id="1.20.1080.10:FF:000014">
    <property type="entry name" value="Aquaporin 1"/>
    <property type="match status" value="1"/>
</dbReference>
<feature type="transmembrane region" description="Helical" evidence="10">
    <location>
        <begin position="262"/>
        <end position="282"/>
    </location>
</feature>
<keyword evidence="4 9" id="KW-0812">Transmembrane</keyword>
<gene>
    <name evidence="11" type="ORF">MBM_04768</name>
</gene>
<sequence length="332" mass="36103">MNNISIPLSYTTHSKSDFVFPRPPPTPGQYPAPILTKVDTVPDRPKNWRLWWISDNVRNHLIAMLGEFIGTLSFLFFSLTAVQTANNKADTLPRADLLSTSPSLLQISYISFSFGISLMVNVWVFYRVSGGMFNPAVTFGLCFAGAVPWIRGALLVPTQMLAGVVASGLVSGLFPGDLKAQVNTSAGVSVSQGLFIEMILTAELVFTILMLAVENHRGSFLAPLGIGLALLLAHLIGINFTGACLNPARGFGPDLILGDFKGYHWIYYIGPLLGAALAALLYKLLKYLEYTTCNPDQDDDGLDVYRVIAGRTHSKLNRRSSIESFSSQAPLA</sequence>
<dbReference type="STRING" id="1072389.K1WW11"/>
<organism evidence="11 12">
    <name type="scientific">Marssonina brunnea f. sp. multigermtubi (strain MB_m1)</name>
    <name type="common">Marssonina leaf spot fungus</name>
    <dbReference type="NCBI Taxonomy" id="1072389"/>
    <lineage>
        <taxon>Eukaryota</taxon>
        <taxon>Fungi</taxon>
        <taxon>Dikarya</taxon>
        <taxon>Ascomycota</taxon>
        <taxon>Pezizomycotina</taxon>
        <taxon>Leotiomycetes</taxon>
        <taxon>Helotiales</taxon>
        <taxon>Drepanopezizaceae</taxon>
        <taxon>Drepanopeziza</taxon>
    </lineage>
</organism>
<reference evidence="11 12" key="1">
    <citation type="journal article" date="2012" name="BMC Genomics">
        <title>Sequencing the genome of Marssonina brunnea reveals fungus-poplar co-evolution.</title>
        <authorList>
            <person name="Zhu S."/>
            <person name="Cao Y.-Z."/>
            <person name="Jiang C."/>
            <person name="Tan B.-Y."/>
            <person name="Wang Z."/>
            <person name="Feng S."/>
            <person name="Zhang L."/>
            <person name="Su X.-H."/>
            <person name="Brejova B."/>
            <person name="Vinar T."/>
            <person name="Xu M."/>
            <person name="Wang M.-X."/>
            <person name="Zhang S.-G."/>
            <person name="Huang M.-R."/>
            <person name="Wu R."/>
            <person name="Zhou Y."/>
        </authorList>
    </citation>
    <scope>NUCLEOTIDE SEQUENCE [LARGE SCALE GENOMIC DNA]</scope>
    <source>
        <strain evidence="11 12">MB_m1</strain>
    </source>
</reference>
<accession>K1WW11</accession>
<comment type="catalytic activity">
    <reaction evidence="8">
        <text>H2O(in) = H2O(out)</text>
        <dbReference type="Rhea" id="RHEA:29667"/>
        <dbReference type="ChEBI" id="CHEBI:15377"/>
    </reaction>
</comment>
<proteinExistence type="inferred from homology"/>
<evidence type="ECO:0000256" key="6">
    <source>
        <dbReference type="ARBA" id="ARBA00022989"/>
    </source>
</evidence>
<dbReference type="SMR" id="K1WW11"/>
<dbReference type="OrthoDB" id="3222at2759"/>
<evidence type="ECO:0000313" key="12">
    <source>
        <dbReference type="Proteomes" id="UP000006753"/>
    </source>
</evidence>
<dbReference type="GeneID" id="18760703"/>
<evidence type="ECO:0000256" key="1">
    <source>
        <dbReference type="ARBA" id="ARBA00004141"/>
    </source>
</evidence>
<evidence type="ECO:0000256" key="8">
    <source>
        <dbReference type="ARBA" id="ARBA00034651"/>
    </source>
</evidence>
<dbReference type="GO" id="GO:0005886">
    <property type="term" value="C:plasma membrane"/>
    <property type="evidence" value="ECO:0007669"/>
    <property type="project" value="TreeGrafter"/>
</dbReference>
<comment type="subcellular location">
    <subcellularLocation>
        <location evidence="1">Membrane</location>
        <topology evidence="1">Multi-pass membrane protein</topology>
    </subcellularLocation>
</comment>
<dbReference type="RefSeq" id="XP_007292657.1">
    <property type="nucleotide sequence ID" value="XM_007292595.1"/>
</dbReference>
<evidence type="ECO:0000256" key="5">
    <source>
        <dbReference type="ARBA" id="ARBA00022737"/>
    </source>
</evidence>
<dbReference type="Proteomes" id="UP000006753">
    <property type="component" value="Unassembled WGS sequence"/>
</dbReference>
<evidence type="ECO:0000313" key="11">
    <source>
        <dbReference type="EMBL" id="EKD17191.1"/>
    </source>
</evidence>
<feature type="transmembrane region" description="Helical" evidence="10">
    <location>
        <begin position="220"/>
        <end position="242"/>
    </location>
</feature>
<dbReference type="PRINTS" id="PR00783">
    <property type="entry name" value="MINTRINSICP"/>
</dbReference>
<evidence type="ECO:0000256" key="7">
    <source>
        <dbReference type="ARBA" id="ARBA00023136"/>
    </source>
</evidence>
<comment type="similarity">
    <text evidence="2 9">Belongs to the MIP/aquaporin (TC 1.A.8) family.</text>
</comment>
<name>K1WW11_MARBU</name>
<dbReference type="HOGENOM" id="CLU_020019_1_4_1"/>
<dbReference type="InterPro" id="IPR000425">
    <property type="entry name" value="MIP"/>
</dbReference>
<dbReference type="InParanoid" id="K1WW11"/>
<dbReference type="EMBL" id="JH921437">
    <property type="protein sequence ID" value="EKD17191.1"/>
    <property type="molecule type" value="Genomic_DNA"/>
</dbReference>
<feature type="transmembrane region" description="Helical" evidence="10">
    <location>
        <begin position="103"/>
        <end position="126"/>
    </location>
</feature>
<evidence type="ECO:0000256" key="3">
    <source>
        <dbReference type="ARBA" id="ARBA00022448"/>
    </source>
</evidence>
<keyword evidence="5" id="KW-0677">Repeat</keyword>
<keyword evidence="3 9" id="KW-0813">Transport</keyword>
<evidence type="ECO:0000256" key="2">
    <source>
        <dbReference type="ARBA" id="ARBA00006175"/>
    </source>
</evidence>
<feature type="transmembrane region" description="Helical" evidence="10">
    <location>
        <begin position="132"/>
        <end position="150"/>
    </location>
</feature>
<dbReference type="PANTHER" id="PTHR19139:SF199">
    <property type="entry name" value="MIP17260P"/>
    <property type="match status" value="1"/>
</dbReference>
<evidence type="ECO:0000256" key="9">
    <source>
        <dbReference type="RuleBase" id="RU000477"/>
    </source>
</evidence>
<protein>
    <submittedName>
        <fullName evidence="11">Aquaporin</fullName>
    </submittedName>
</protein>
<feature type="transmembrane region" description="Helical" evidence="10">
    <location>
        <begin position="61"/>
        <end position="82"/>
    </location>
</feature>
<dbReference type="PANTHER" id="PTHR19139">
    <property type="entry name" value="AQUAPORIN TRANSPORTER"/>
    <property type="match status" value="1"/>
</dbReference>
<dbReference type="GO" id="GO:0015250">
    <property type="term" value="F:water channel activity"/>
    <property type="evidence" value="ECO:0007669"/>
    <property type="project" value="TreeGrafter"/>
</dbReference>
<dbReference type="Pfam" id="PF00230">
    <property type="entry name" value="MIP"/>
    <property type="match status" value="1"/>
</dbReference>
<dbReference type="InterPro" id="IPR023271">
    <property type="entry name" value="Aquaporin-like"/>
</dbReference>
<keyword evidence="6 10" id="KW-1133">Transmembrane helix</keyword>
<dbReference type="OMA" id="FVHATAH"/>
<dbReference type="FunCoup" id="K1WW11">
    <property type="interactions" value="227"/>
</dbReference>
<dbReference type="KEGG" id="mbe:MBM_04768"/>
<dbReference type="AlphaFoldDB" id="K1WW11"/>
<dbReference type="InterPro" id="IPR034294">
    <property type="entry name" value="Aquaporin_transptr"/>
</dbReference>
<dbReference type="eggNOG" id="KOG0223">
    <property type="taxonomic scope" value="Eukaryota"/>
</dbReference>